<dbReference type="STRING" id="585531.HMPREF0063_11676"/>
<protein>
    <submittedName>
        <fullName evidence="3">Transcriptional regulator, MerR family</fullName>
    </submittedName>
</protein>
<comment type="caution">
    <text evidence="3">The sequence shown here is derived from an EMBL/GenBank/DDBJ whole genome shotgun (WGS) entry which is preliminary data.</text>
</comment>
<dbReference type="Pfam" id="PF13411">
    <property type="entry name" value="MerR_1"/>
    <property type="match status" value="1"/>
</dbReference>
<accession>E2SD90</accession>
<evidence type="ECO:0000259" key="2">
    <source>
        <dbReference type="PROSITE" id="PS50937"/>
    </source>
</evidence>
<dbReference type="HOGENOM" id="CLU_053144_1_0_11"/>
<organism evidence="3 4">
    <name type="scientific">Aeromicrobium marinum DSM 15272</name>
    <dbReference type="NCBI Taxonomy" id="585531"/>
    <lineage>
        <taxon>Bacteria</taxon>
        <taxon>Bacillati</taxon>
        <taxon>Actinomycetota</taxon>
        <taxon>Actinomycetes</taxon>
        <taxon>Propionibacteriales</taxon>
        <taxon>Nocardioidaceae</taxon>
        <taxon>Aeromicrobium</taxon>
    </lineage>
</organism>
<dbReference type="eggNOG" id="COG0789">
    <property type="taxonomic scope" value="Bacteria"/>
</dbReference>
<dbReference type="GO" id="GO:0003677">
    <property type="term" value="F:DNA binding"/>
    <property type="evidence" value="ECO:0007669"/>
    <property type="project" value="UniProtKB-KW"/>
</dbReference>
<sequence length="264" mass="29095">MGSLIGDVNHSEQIIRTGGGAVADYRIDDLARTVGTTVRNIRAYQDRGLLHPPKLLGRAGIYSDSHVRRLRRILSLLQRGYASAQIHELLDAWDNGRDLGQVIDLEGAVTDPWSDEVPVEMLRTELARRVGGDEHVDRLAAIGWVEHEGDVSTFRSARLLSVFERVVALGWPQADLIDLYESMDASLSGVADRLVETASRHLISEHGDTWVPSGSEAPEAASMFGELRHSTLVTVREMLAKSMEESMKRALDEHLARVAAAGRT</sequence>
<dbReference type="PANTHER" id="PTHR30204">
    <property type="entry name" value="REDOX-CYCLING DRUG-SENSING TRANSCRIPTIONAL ACTIVATOR SOXR"/>
    <property type="match status" value="1"/>
</dbReference>
<dbReference type="PROSITE" id="PS50937">
    <property type="entry name" value="HTH_MERR_2"/>
    <property type="match status" value="1"/>
</dbReference>
<evidence type="ECO:0000313" key="4">
    <source>
        <dbReference type="Proteomes" id="UP000003111"/>
    </source>
</evidence>
<proteinExistence type="predicted"/>
<gene>
    <name evidence="3" type="ORF">HMPREF0063_11676</name>
</gene>
<dbReference type="InterPro" id="IPR000551">
    <property type="entry name" value="MerR-type_HTH_dom"/>
</dbReference>
<dbReference type="OrthoDB" id="6716891at2"/>
<evidence type="ECO:0000313" key="3">
    <source>
        <dbReference type="EMBL" id="EFQ82467.1"/>
    </source>
</evidence>
<keyword evidence="4" id="KW-1185">Reference proteome</keyword>
<feature type="domain" description="HTH merR-type" evidence="2">
    <location>
        <begin position="24"/>
        <end position="92"/>
    </location>
</feature>
<keyword evidence="1" id="KW-0238">DNA-binding</keyword>
<dbReference type="EMBL" id="ACLF03000006">
    <property type="protein sequence ID" value="EFQ82467.1"/>
    <property type="molecule type" value="Genomic_DNA"/>
</dbReference>
<dbReference type="Gene3D" id="1.10.1660.10">
    <property type="match status" value="1"/>
</dbReference>
<evidence type="ECO:0000256" key="1">
    <source>
        <dbReference type="ARBA" id="ARBA00023125"/>
    </source>
</evidence>
<dbReference type="InterPro" id="IPR009061">
    <property type="entry name" value="DNA-bd_dom_put_sf"/>
</dbReference>
<dbReference type="RefSeq" id="WP_007076768.1">
    <property type="nucleotide sequence ID" value="NZ_CM001024.1"/>
</dbReference>
<dbReference type="SUPFAM" id="SSF46955">
    <property type="entry name" value="Putative DNA-binding domain"/>
    <property type="match status" value="1"/>
</dbReference>
<dbReference type="GO" id="GO:0003700">
    <property type="term" value="F:DNA-binding transcription factor activity"/>
    <property type="evidence" value="ECO:0007669"/>
    <property type="project" value="InterPro"/>
</dbReference>
<dbReference type="PRINTS" id="PR00040">
    <property type="entry name" value="HTHMERR"/>
</dbReference>
<dbReference type="SMART" id="SM00422">
    <property type="entry name" value="HTH_MERR"/>
    <property type="match status" value="1"/>
</dbReference>
<dbReference type="AlphaFoldDB" id="E2SD90"/>
<dbReference type="Proteomes" id="UP000003111">
    <property type="component" value="Unassembled WGS sequence"/>
</dbReference>
<reference evidence="3" key="1">
    <citation type="submission" date="2010-08" db="EMBL/GenBank/DDBJ databases">
        <authorList>
            <person name="Muzny D."/>
            <person name="Qin X."/>
            <person name="Buhay C."/>
            <person name="Dugan-Rocha S."/>
            <person name="Ding Y."/>
            <person name="Chen G."/>
            <person name="Hawes A."/>
            <person name="Holder M."/>
            <person name="Jhangiani S."/>
            <person name="Johnson A."/>
            <person name="Khan Z."/>
            <person name="Li Z."/>
            <person name="Liu W."/>
            <person name="Liu X."/>
            <person name="Perez L."/>
            <person name="Shen H."/>
            <person name="Wang Q."/>
            <person name="Watt J."/>
            <person name="Xi L."/>
            <person name="Xin Y."/>
            <person name="Zhou J."/>
            <person name="Deng J."/>
            <person name="Jiang H."/>
            <person name="Liu Y."/>
            <person name="Qu J."/>
            <person name="Song X.-Z."/>
            <person name="Zhang L."/>
            <person name="Villasana D."/>
            <person name="Johnson A."/>
            <person name="Liu J."/>
            <person name="Liyanage D."/>
            <person name="Lorensuhewa L."/>
            <person name="Robinson T."/>
            <person name="Song A."/>
            <person name="Song B.-B."/>
            <person name="Dinh H."/>
            <person name="Thornton R."/>
            <person name="Coyle M."/>
            <person name="Francisco L."/>
            <person name="Jackson L."/>
            <person name="Javaid M."/>
            <person name="Korchina V."/>
            <person name="Kovar C."/>
            <person name="Mata R."/>
            <person name="Mathew T."/>
            <person name="Ngo R."/>
            <person name="Nguyen L."/>
            <person name="Nguyen N."/>
            <person name="Okwuonu G."/>
            <person name="Ongeri F."/>
            <person name="Pham C."/>
            <person name="Simmons D."/>
            <person name="Wilczek-Boney K."/>
            <person name="Hale W."/>
            <person name="Jakkamsetti A."/>
            <person name="Pham P."/>
            <person name="Ruth R."/>
            <person name="San Lucas F."/>
            <person name="Warren J."/>
            <person name="Zhang J."/>
            <person name="Zhao Z."/>
            <person name="Zhou C."/>
            <person name="Zhu D."/>
            <person name="Lee S."/>
            <person name="Bess C."/>
            <person name="Blankenburg K."/>
            <person name="Forbes L."/>
            <person name="Fu Q."/>
            <person name="Gubbala S."/>
            <person name="Hirani K."/>
            <person name="Jayaseelan J.C."/>
            <person name="Lara F."/>
            <person name="Munidasa M."/>
            <person name="Palculict T."/>
            <person name="Patil S."/>
            <person name="Pu L.-L."/>
            <person name="Saada N."/>
            <person name="Tang L."/>
            <person name="Weissenberger G."/>
            <person name="Zhu Y."/>
            <person name="Hemphill L."/>
            <person name="Shang Y."/>
            <person name="Youmans B."/>
            <person name="Ayvaz T."/>
            <person name="Ross M."/>
            <person name="Santibanez J."/>
            <person name="Aqrawi P."/>
            <person name="Gross S."/>
            <person name="Joshi V."/>
            <person name="Fowler G."/>
            <person name="Nazareth L."/>
            <person name="Reid J."/>
            <person name="Worley K."/>
            <person name="Petrosino J."/>
            <person name="Highlander S."/>
            <person name="Gibbs R."/>
        </authorList>
    </citation>
    <scope>NUCLEOTIDE SEQUENCE [LARGE SCALE GENOMIC DNA]</scope>
    <source>
        <strain evidence="3">DSM 15272</strain>
    </source>
</reference>
<name>E2SD90_9ACTN</name>
<dbReference type="InterPro" id="IPR047057">
    <property type="entry name" value="MerR_fam"/>
</dbReference>
<dbReference type="PANTHER" id="PTHR30204:SF93">
    <property type="entry name" value="HTH MERR-TYPE DOMAIN-CONTAINING PROTEIN"/>
    <property type="match status" value="1"/>
</dbReference>